<evidence type="ECO:0000256" key="1">
    <source>
        <dbReference type="SAM" id="MobiDB-lite"/>
    </source>
</evidence>
<evidence type="ECO:0000313" key="2">
    <source>
        <dbReference type="EMBL" id="KUN18556.1"/>
    </source>
</evidence>
<proteinExistence type="predicted"/>
<evidence type="ECO:0000313" key="3">
    <source>
        <dbReference type="Proteomes" id="UP000053398"/>
    </source>
</evidence>
<dbReference type="EMBL" id="LMWP01000043">
    <property type="protein sequence ID" value="KUN18556.1"/>
    <property type="molecule type" value="Genomic_DNA"/>
</dbReference>
<reference evidence="2 3" key="1">
    <citation type="submission" date="2015-10" db="EMBL/GenBank/DDBJ databases">
        <title>Draft genome sequence of Streptomyces corchorusii DSM 40340, type strain for the species Streptomyces corchorusii.</title>
        <authorList>
            <person name="Ruckert C."/>
            <person name="Winkler A."/>
            <person name="Kalinowski J."/>
            <person name="Kampfer P."/>
            <person name="Glaeser S."/>
        </authorList>
    </citation>
    <scope>NUCLEOTIDE SEQUENCE [LARGE SCALE GENOMIC DNA]</scope>
    <source>
        <strain evidence="2 3">DSM 40340</strain>
    </source>
</reference>
<protein>
    <submittedName>
        <fullName evidence="2">Uncharacterized protein</fullName>
    </submittedName>
</protein>
<name>A0A101PVQ8_STRCK</name>
<organism evidence="2 3">
    <name type="scientific">Streptomyces corchorusii</name>
    <name type="common">Streptomyces chibaensis</name>
    <dbReference type="NCBI Taxonomy" id="1903"/>
    <lineage>
        <taxon>Bacteria</taxon>
        <taxon>Bacillati</taxon>
        <taxon>Actinomycetota</taxon>
        <taxon>Actinomycetes</taxon>
        <taxon>Kitasatosporales</taxon>
        <taxon>Streptomycetaceae</taxon>
        <taxon>Streptomyces</taxon>
    </lineage>
</organism>
<sequence length="110" mass="11230">MAFAQLLQVEFPTSLQADQEEEGSHQPAVDPGAQVQAQLAAPQSEAQPADIVRVPGASQPAAAVWPVVAAGRSRSRRCISGASAMFRHAIAVPVLPVAAARPAGAVPEGS</sequence>
<dbReference type="Proteomes" id="UP000053398">
    <property type="component" value="Unassembled WGS sequence"/>
</dbReference>
<feature type="region of interest" description="Disordered" evidence="1">
    <location>
        <begin position="14"/>
        <end position="48"/>
    </location>
</feature>
<gene>
    <name evidence="2" type="ORF">AQJ11_34575</name>
</gene>
<comment type="caution">
    <text evidence="2">The sequence shown here is derived from an EMBL/GenBank/DDBJ whole genome shotgun (WGS) entry which is preliminary data.</text>
</comment>
<accession>A0A101PVQ8</accession>
<dbReference type="AlphaFoldDB" id="A0A101PVQ8"/>
<keyword evidence="3" id="KW-1185">Reference proteome</keyword>